<comment type="caution">
    <text evidence="1">The sequence shown here is derived from an EMBL/GenBank/DDBJ whole genome shotgun (WGS) entry which is preliminary data.</text>
</comment>
<dbReference type="EMBL" id="JAMXLR010000026">
    <property type="protein sequence ID" value="MCO6043815.1"/>
    <property type="molecule type" value="Genomic_DNA"/>
</dbReference>
<evidence type="ECO:0000313" key="1">
    <source>
        <dbReference type="EMBL" id="MCO6043815.1"/>
    </source>
</evidence>
<accession>A0A9X2F7S8</accession>
<gene>
    <name evidence="1" type="ORF">NG895_07835</name>
</gene>
<keyword evidence="2" id="KW-1185">Reference proteome</keyword>
<name>A0A9X2F7S8_9BACT</name>
<reference evidence="1" key="1">
    <citation type="submission" date="2022-06" db="EMBL/GenBank/DDBJ databases">
        <title>Aeoliella straminimaris, a novel planctomycete from sediments.</title>
        <authorList>
            <person name="Vitorino I.R."/>
            <person name="Lage O.M."/>
        </authorList>
    </citation>
    <scope>NUCLEOTIDE SEQUENCE</scope>
    <source>
        <strain evidence="1">ICT_H6.2</strain>
    </source>
</reference>
<dbReference type="AlphaFoldDB" id="A0A9X2F7S8"/>
<dbReference type="RefSeq" id="WP_252851919.1">
    <property type="nucleotide sequence ID" value="NZ_JAMXLR010000026.1"/>
</dbReference>
<evidence type="ECO:0000313" key="2">
    <source>
        <dbReference type="Proteomes" id="UP001155241"/>
    </source>
</evidence>
<sequence length="92" mass="10863">MNIPENTQMDAEFWRDVERAKRLTPQERVRIGHELFERSIYLMTQGLRMQYPDCTEEELAAMRRERLARIHQWESRSAQVGTNREAGAGLAE</sequence>
<protein>
    <submittedName>
        <fullName evidence="1">Uncharacterized protein</fullName>
    </submittedName>
</protein>
<organism evidence="1 2">
    <name type="scientific">Aeoliella straminimaris</name>
    <dbReference type="NCBI Taxonomy" id="2954799"/>
    <lineage>
        <taxon>Bacteria</taxon>
        <taxon>Pseudomonadati</taxon>
        <taxon>Planctomycetota</taxon>
        <taxon>Planctomycetia</taxon>
        <taxon>Pirellulales</taxon>
        <taxon>Lacipirellulaceae</taxon>
        <taxon>Aeoliella</taxon>
    </lineage>
</organism>
<proteinExistence type="predicted"/>
<dbReference type="Proteomes" id="UP001155241">
    <property type="component" value="Unassembled WGS sequence"/>
</dbReference>